<organism evidence="2 3">
    <name type="scientific">Saccharopolyspora montiporae</name>
    <dbReference type="NCBI Taxonomy" id="2781240"/>
    <lineage>
        <taxon>Bacteria</taxon>
        <taxon>Bacillati</taxon>
        <taxon>Actinomycetota</taxon>
        <taxon>Actinomycetes</taxon>
        <taxon>Pseudonocardiales</taxon>
        <taxon>Pseudonocardiaceae</taxon>
        <taxon>Saccharopolyspora</taxon>
    </lineage>
</organism>
<protein>
    <submittedName>
        <fullName evidence="2">MOSC domain-containing protein</fullName>
    </submittedName>
</protein>
<name>A0A929B7C1_9PSEU</name>
<sequence length="224" mass="23932">MAGTRGAAGTVASVNVAQVRTGGWTGRVGRTGIDKRPVSSPVVFGPTGVGGDAVCDTRHHGAWYQAAYAFDLDELEHWSQRLDTRLVPGNAGENLTLHGFDSSSAVLGQRLRIGGAVLRVTGPRTPCSVFAGFWDEPRLVRSFTERGRTGAYFAVEEAGEVAAGDVVQVLSTPEHGVRVHEVFAVNMHGRADLAEHVRGGLGSLPEAWRDQTTRSLRRYGIAVT</sequence>
<dbReference type="Proteomes" id="UP000598360">
    <property type="component" value="Unassembled WGS sequence"/>
</dbReference>
<proteinExistence type="predicted"/>
<dbReference type="Pfam" id="PF03473">
    <property type="entry name" value="MOSC"/>
    <property type="match status" value="1"/>
</dbReference>
<evidence type="ECO:0000313" key="2">
    <source>
        <dbReference type="EMBL" id="MBE9374539.1"/>
    </source>
</evidence>
<dbReference type="GO" id="GO:0003824">
    <property type="term" value="F:catalytic activity"/>
    <property type="evidence" value="ECO:0007669"/>
    <property type="project" value="InterPro"/>
</dbReference>
<reference evidence="2" key="1">
    <citation type="submission" date="2020-10" db="EMBL/GenBank/DDBJ databases">
        <title>Diversity and distribution of actinomycetes associated with coral in the coast of Hainan.</title>
        <authorList>
            <person name="Li F."/>
        </authorList>
    </citation>
    <scope>NUCLEOTIDE SEQUENCE</scope>
    <source>
        <strain evidence="2">HNM0983</strain>
    </source>
</reference>
<feature type="domain" description="MOSC" evidence="1">
    <location>
        <begin position="36"/>
        <end position="170"/>
    </location>
</feature>
<dbReference type="GO" id="GO:0030170">
    <property type="term" value="F:pyridoxal phosphate binding"/>
    <property type="evidence" value="ECO:0007669"/>
    <property type="project" value="InterPro"/>
</dbReference>
<dbReference type="InterPro" id="IPR011037">
    <property type="entry name" value="Pyrv_Knase-like_insert_dom_sf"/>
</dbReference>
<keyword evidence="3" id="KW-1185">Reference proteome</keyword>
<evidence type="ECO:0000259" key="1">
    <source>
        <dbReference type="PROSITE" id="PS51340"/>
    </source>
</evidence>
<accession>A0A929B7C1</accession>
<dbReference type="PANTHER" id="PTHR30212">
    <property type="entry name" value="PROTEIN YIIM"/>
    <property type="match status" value="1"/>
</dbReference>
<dbReference type="GO" id="GO:0030151">
    <property type="term" value="F:molybdenum ion binding"/>
    <property type="evidence" value="ECO:0007669"/>
    <property type="project" value="InterPro"/>
</dbReference>
<dbReference type="PANTHER" id="PTHR30212:SF2">
    <property type="entry name" value="PROTEIN YIIM"/>
    <property type="match status" value="1"/>
</dbReference>
<dbReference type="InterPro" id="IPR052353">
    <property type="entry name" value="Benzoxazolinone_Detox_Enz"/>
</dbReference>
<comment type="caution">
    <text evidence="2">The sequence shown here is derived from an EMBL/GenBank/DDBJ whole genome shotgun (WGS) entry which is preliminary data.</text>
</comment>
<gene>
    <name evidence="2" type="ORF">IQ251_08770</name>
</gene>
<evidence type="ECO:0000313" key="3">
    <source>
        <dbReference type="Proteomes" id="UP000598360"/>
    </source>
</evidence>
<dbReference type="AlphaFoldDB" id="A0A929B7C1"/>
<dbReference type="PROSITE" id="PS51340">
    <property type="entry name" value="MOSC"/>
    <property type="match status" value="1"/>
</dbReference>
<dbReference type="InterPro" id="IPR005302">
    <property type="entry name" value="MoCF_Sase_C"/>
</dbReference>
<dbReference type="Gene3D" id="2.40.33.20">
    <property type="entry name" value="PK beta-barrel domain-like"/>
    <property type="match status" value="1"/>
</dbReference>
<dbReference type="EMBL" id="JADEYC010000014">
    <property type="protein sequence ID" value="MBE9374539.1"/>
    <property type="molecule type" value="Genomic_DNA"/>
</dbReference>
<dbReference type="SUPFAM" id="SSF50800">
    <property type="entry name" value="PK beta-barrel domain-like"/>
    <property type="match status" value="1"/>
</dbReference>